<evidence type="ECO:0000313" key="2">
    <source>
        <dbReference type="Proteomes" id="UP000242381"/>
    </source>
</evidence>
<gene>
    <name evidence="1" type="ORF">BCV71DRAFT_238764</name>
</gene>
<name>A0A1X0RQ68_RHIZD</name>
<organism evidence="1 2">
    <name type="scientific">Rhizopus microsporus</name>
    <dbReference type="NCBI Taxonomy" id="58291"/>
    <lineage>
        <taxon>Eukaryota</taxon>
        <taxon>Fungi</taxon>
        <taxon>Fungi incertae sedis</taxon>
        <taxon>Mucoromycota</taxon>
        <taxon>Mucoromycotina</taxon>
        <taxon>Mucoromycetes</taxon>
        <taxon>Mucorales</taxon>
        <taxon>Mucorineae</taxon>
        <taxon>Rhizopodaceae</taxon>
        <taxon>Rhizopus</taxon>
    </lineage>
</organism>
<evidence type="ECO:0000313" key="1">
    <source>
        <dbReference type="EMBL" id="ORE14071.1"/>
    </source>
</evidence>
<dbReference type="EMBL" id="KV921493">
    <property type="protein sequence ID" value="ORE14071.1"/>
    <property type="molecule type" value="Genomic_DNA"/>
</dbReference>
<accession>A0A1X0RQ68</accession>
<dbReference type="AlphaFoldDB" id="A0A1X0RQ68"/>
<dbReference type="OMA" id="CININEH"/>
<reference evidence="1 2" key="1">
    <citation type="journal article" date="2016" name="Proc. Natl. Acad. Sci. U.S.A.">
        <title>Lipid metabolic changes in an early divergent fungus govern the establishment of a mutualistic symbiosis with endobacteria.</title>
        <authorList>
            <person name="Lastovetsky O.A."/>
            <person name="Gaspar M.L."/>
            <person name="Mondo S.J."/>
            <person name="LaButti K.M."/>
            <person name="Sandor L."/>
            <person name="Grigoriev I.V."/>
            <person name="Henry S.A."/>
            <person name="Pawlowska T.E."/>
        </authorList>
    </citation>
    <scope>NUCLEOTIDE SEQUENCE [LARGE SCALE GENOMIC DNA]</scope>
    <source>
        <strain evidence="1 2">ATCC 11559</strain>
    </source>
</reference>
<protein>
    <submittedName>
        <fullName evidence="1">Uncharacterized protein</fullName>
    </submittedName>
</protein>
<sequence length="119" mass="13935">MLNQALKSQIFPKSWQGFKVRLMARKKVILLACIGFMFARFIAENTLVLQAVVQYARHRRRNDIILDQAKAYDRVYLSYLCQTLLKLVFPTALVRPFIGLFFTNRDCININEHLIRTAN</sequence>
<dbReference type="Proteomes" id="UP000242381">
    <property type="component" value="Unassembled WGS sequence"/>
</dbReference>
<proteinExistence type="predicted"/>